<dbReference type="InterPro" id="IPR002543">
    <property type="entry name" value="FtsK_dom"/>
</dbReference>
<accession>A0A401ZV61</accession>
<evidence type="ECO:0000256" key="1">
    <source>
        <dbReference type="PROSITE-ProRule" id="PRU00289"/>
    </source>
</evidence>
<feature type="binding site" evidence="1">
    <location>
        <begin position="142"/>
        <end position="149"/>
    </location>
    <ligand>
        <name>ATP</name>
        <dbReference type="ChEBI" id="CHEBI:30616"/>
    </ligand>
</feature>
<dbReference type="Proteomes" id="UP000287352">
    <property type="component" value="Unassembled WGS sequence"/>
</dbReference>
<keyword evidence="4" id="KW-1185">Reference proteome</keyword>
<dbReference type="OrthoDB" id="149379at2"/>
<dbReference type="PROSITE" id="PS50901">
    <property type="entry name" value="FTSK"/>
    <property type="match status" value="1"/>
</dbReference>
<protein>
    <recommendedName>
        <fullName evidence="2">FtsK domain-containing protein</fullName>
    </recommendedName>
</protein>
<organism evidence="3 4">
    <name type="scientific">Tengunoibacter tsumagoiensis</name>
    <dbReference type="NCBI Taxonomy" id="2014871"/>
    <lineage>
        <taxon>Bacteria</taxon>
        <taxon>Bacillati</taxon>
        <taxon>Chloroflexota</taxon>
        <taxon>Ktedonobacteria</taxon>
        <taxon>Ktedonobacterales</taxon>
        <taxon>Dictyobacteraceae</taxon>
        <taxon>Tengunoibacter</taxon>
    </lineage>
</organism>
<sequence>MSTLLQRVHSTPGLMTRVPQKPLKISEVLIHRICNAYSPEEARREGIYYWPEPLPTPYLNQLADPLILFPTDQLIDATRRQALVPMSIAEILTRRNPDPRHPSLQIPLGLIDRPEVQQRDTLLIDLRGSNGGLTGGPLLIVGSQHSGKATALQTLLLWFAVRYRSAQFRCAVIDPGHDLAPFKELPHLRNLQDESLWTDGETDEDLLRVIKRYQAMLSQRRALYPRQHWTEDTLDQFWSQGTKMPLLLCVISNYQRFLKRPQALSALQELATLVTDSQASGAYLVLTTSEAGMSYLPQDLVARMGTKIYLYLDPSQRSKLLGIERSMEPIPGRGLLLTRDRPLNEIQLALPTRGSSESERYQQLSYAIECCTNS</sequence>
<name>A0A401ZV61_9CHLR</name>
<evidence type="ECO:0000259" key="2">
    <source>
        <dbReference type="PROSITE" id="PS50901"/>
    </source>
</evidence>
<dbReference type="Pfam" id="PF01580">
    <property type="entry name" value="FtsK_SpoIIIE"/>
    <property type="match status" value="1"/>
</dbReference>
<dbReference type="AlphaFoldDB" id="A0A401ZV61"/>
<dbReference type="EMBL" id="BIFR01000001">
    <property type="protein sequence ID" value="GCE10805.1"/>
    <property type="molecule type" value="Genomic_DNA"/>
</dbReference>
<evidence type="ECO:0000313" key="4">
    <source>
        <dbReference type="Proteomes" id="UP000287352"/>
    </source>
</evidence>
<keyword evidence="1" id="KW-0547">Nucleotide-binding</keyword>
<feature type="domain" description="FtsK" evidence="2">
    <location>
        <begin position="119"/>
        <end position="319"/>
    </location>
</feature>
<gene>
    <name evidence="3" type="ORF">KTT_06640</name>
</gene>
<keyword evidence="1" id="KW-0067">ATP-binding</keyword>
<evidence type="ECO:0000313" key="3">
    <source>
        <dbReference type="EMBL" id="GCE10805.1"/>
    </source>
</evidence>
<reference evidence="4" key="1">
    <citation type="submission" date="2018-12" db="EMBL/GenBank/DDBJ databases">
        <title>Tengunoibacter tsumagoiensis gen. nov., sp. nov., Dictyobacter kobayashii sp. nov., D. alpinus sp. nov., and D. joshuensis sp. nov. and description of Dictyobacteraceae fam. nov. within the order Ktedonobacterales isolated from Tengu-no-mugimeshi.</title>
        <authorList>
            <person name="Wang C.M."/>
            <person name="Zheng Y."/>
            <person name="Sakai Y."/>
            <person name="Toyoda A."/>
            <person name="Minakuchi Y."/>
            <person name="Abe K."/>
            <person name="Yokota A."/>
            <person name="Yabe S."/>
        </authorList>
    </citation>
    <scope>NUCLEOTIDE SEQUENCE [LARGE SCALE GENOMIC DNA]</scope>
    <source>
        <strain evidence="4">Uno3</strain>
    </source>
</reference>
<dbReference type="GO" id="GO:0005524">
    <property type="term" value="F:ATP binding"/>
    <property type="evidence" value="ECO:0007669"/>
    <property type="project" value="UniProtKB-UniRule"/>
</dbReference>
<dbReference type="GO" id="GO:0003677">
    <property type="term" value="F:DNA binding"/>
    <property type="evidence" value="ECO:0007669"/>
    <property type="project" value="InterPro"/>
</dbReference>
<proteinExistence type="predicted"/>
<dbReference type="RefSeq" id="WP_126578376.1">
    <property type="nucleotide sequence ID" value="NZ_BIFR01000001.1"/>
</dbReference>
<dbReference type="InterPro" id="IPR027417">
    <property type="entry name" value="P-loop_NTPase"/>
</dbReference>
<comment type="caution">
    <text evidence="3">The sequence shown here is derived from an EMBL/GenBank/DDBJ whole genome shotgun (WGS) entry which is preliminary data.</text>
</comment>
<dbReference type="Gene3D" id="3.40.50.300">
    <property type="entry name" value="P-loop containing nucleotide triphosphate hydrolases"/>
    <property type="match status" value="1"/>
</dbReference>